<keyword evidence="2" id="KW-1133">Transmembrane helix</keyword>
<dbReference type="SUPFAM" id="SSF103473">
    <property type="entry name" value="MFS general substrate transporter"/>
    <property type="match status" value="1"/>
</dbReference>
<dbReference type="InterPro" id="IPR020846">
    <property type="entry name" value="MFS_dom"/>
</dbReference>
<dbReference type="InterPro" id="IPR011701">
    <property type="entry name" value="MFS"/>
</dbReference>
<dbReference type="GO" id="GO:0016020">
    <property type="term" value="C:membrane"/>
    <property type="evidence" value="ECO:0007669"/>
    <property type="project" value="UniProtKB-SubCell"/>
</dbReference>
<keyword evidence="5" id="KW-1185">Reference proteome</keyword>
<feature type="transmembrane region" description="Helical" evidence="2">
    <location>
        <begin position="75"/>
        <end position="97"/>
    </location>
</feature>
<organism evidence="4 5">
    <name type="scientific">Oedothorax gibbosus</name>
    <dbReference type="NCBI Taxonomy" id="931172"/>
    <lineage>
        <taxon>Eukaryota</taxon>
        <taxon>Metazoa</taxon>
        <taxon>Ecdysozoa</taxon>
        <taxon>Arthropoda</taxon>
        <taxon>Chelicerata</taxon>
        <taxon>Arachnida</taxon>
        <taxon>Araneae</taxon>
        <taxon>Araneomorphae</taxon>
        <taxon>Entelegynae</taxon>
        <taxon>Araneoidea</taxon>
        <taxon>Linyphiidae</taxon>
        <taxon>Erigoninae</taxon>
        <taxon>Oedothorax</taxon>
    </lineage>
</organism>
<reference evidence="4 5" key="1">
    <citation type="journal article" date="2022" name="Nat. Ecol. Evol.">
        <title>A masculinizing supergene underlies an exaggerated male reproductive morph in a spider.</title>
        <authorList>
            <person name="Hendrickx F."/>
            <person name="De Corte Z."/>
            <person name="Sonet G."/>
            <person name="Van Belleghem S.M."/>
            <person name="Kostlbacher S."/>
            <person name="Vangestel C."/>
        </authorList>
    </citation>
    <scope>NUCLEOTIDE SEQUENCE [LARGE SCALE GENOMIC DNA]</scope>
    <source>
        <strain evidence="4">W744_W776</strain>
    </source>
</reference>
<dbReference type="PANTHER" id="PTHR11360">
    <property type="entry name" value="MONOCARBOXYLATE TRANSPORTER"/>
    <property type="match status" value="1"/>
</dbReference>
<dbReference type="PANTHER" id="PTHR11360:SF303">
    <property type="entry name" value="MAJOR FACILITATOR SUPERFAMILY (MFS) PROFILE DOMAIN-CONTAINING PROTEIN"/>
    <property type="match status" value="1"/>
</dbReference>
<dbReference type="InterPro" id="IPR050327">
    <property type="entry name" value="Proton-linked_MCT"/>
</dbReference>
<dbReference type="Pfam" id="PF07690">
    <property type="entry name" value="MFS_1"/>
    <property type="match status" value="1"/>
</dbReference>
<dbReference type="EMBL" id="JAFNEN010000014">
    <property type="protein sequence ID" value="KAG8200643.1"/>
    <property type="molecule type" value="Genomic_DNA"/>
</dbReference>
<dbReference type="GO" id="GO:0008028">
    <property type="term" value="F:monocarboxylic acid transmembrane transporter activity"/>
    <property type="evidence" value="ECO:0007669"/>
    <property type="project" value="TreeGrafter"/>
</dbReference>
<evidence type="ECO:0000259" key="3">
    <source>
        <dbReference type="PROSITE" id="PS50850"/>
    </source>
</evidence>
<keyword evidence="2" id="KW-0812">Transmembrane</keyword>
<gene>
    <name evidence="4" type="ORF">JTE90_022265</name>
</gene>
<feature type="domain" description="Major facilitator superfamily (MFS) profile" evidence="3">
    <location>
        <begin position="1"/>
        <end position="174"/>
    </location>
</feature>
<comment type="subcellular location">
    <subcellularLocation>
        <location evidence="1">Membrane</location>
        <topology evidence="1">Multi-pass membrane protein</topology>
    </subcellularLocation>
</comment>
<dbReference type="Gene3D" id="1.20.1250.20">
    <property type="entry name" value="MFS general substrate transporter like domains"/>
    <property type="match status" value="1"/>
</dbReference>
<dbReference type="PROSITE" id="PS50850">
    <property type="entry name" value="MFS"/>
    <property type="match status" value="1"/>
</dbReference>
<sequence>MVGILYVAVIDEYGVTRQEATVPFSIRNAIRCLSGPLVGIMGQRFGIRTITFYGGVIASAGAALCYIAPNIVWVSVLWGGVHGFGFAMANTLFQVIVNQYFQKYRATASGIALSGACIGSLGFPVLLEWIIGTFGLSGGFLIVGGMVMHVLPPSLLLSSPQWIEHPEGYARLCE</sequence>
<feature type="transmembrane region" description="Helical" evidence="2">
    <location>
        <begin position="104"/>
        <end position="123"/>
    </location>
</feature>
<feature type="transmembrane region" description="Helical" evidence="2">
    <location>
        <begin position="129"/>
        <end position="151"/>
    </location>
</feature>
<keyword evidence="2" id="KW-0472">Membrane</keyword>
<feature type="transmembrane region" description="Helical" evidence="2">
    <location>
        <begin position="50"/>
        <end position="69"/>
    </location>
</feature>
<dbReference type="AlphaFoldDB" id="A0AAV6VY22"/>
<dbReference type="InterPro" id="IPR036259">
    <property type="entry name" value="MFS_trans_sf"/>
</dbReference>
<proteinExistence type="predicted"/>
<accession>A0AAV6VY22</accession>
<evidence type="ECO:0000313" key="5">
    <source>
        <dbReference type="Proteomes" id="UP000827092"/>
    </source>
</evidence>
<name>A0AAV6VY22_9ARAC</name>
<evidence type="ECO:0000256" key="2">
    <source>
        <dbReference type="SAM" id="Phobius"/>
    </source>
</evidence>
<protein>
    <recommendedName>
        <fullName evidence="3">Major facilitator superfamily (MFS) profile domain-containing protein</fullName>
    </recommendedName>
</protein>
<evidence type="ECO:0000313" key="4">
    <source>
        <dbReference type="EMBL" id="KAG8200643.1"/>
    </source>
</evidence>
<comment type="caution">
    <text evidence="4">The sequence shown here is derived from an EMBL/GenBank/DDBJ whole genome shotgun (WGS) entry which is preliminary data.</text>
</comment>
<dbReference type="Proteomes" id="UP000827092">
    <property type="component" value="Unassembled WGS sequence"/>
</dbReference>
<evidence type="ECO:0000256" key="1">
    <source>
        <dbReference type="ARBA" id="ARBA00004141"/>
    </source>
</evidence>